<accession>A0A1S7LLC0</accession>
<protein>
    <recommendedName>
        <fullName evidence="10">Flagellar protein FliL</fullName>
    </recommendedName>
</protein>
<comment type="subcellular location">
    <subcellularLocation>
        <location evidence="10">Cell inner membrane</location>
    </subcellularLocation>
    <subcellularLocation>
        <location evidence="2">Cell membrane</location>
        <topology evidence="2">Single-pass membrane protein</topology>
    </subcellularLocation>
</comment>
<evidence type="ECO:0000256" key="7">
    <source>
        <dbReference type="ARBA" id="ARBA00022779"/>
    </source>
</evidence>
<dbReference type="GO" id="GO:0009425">
    <property type="term" value="C:bacterial-type flagellum basal body"/>
    <property type="evidence" value="ECO:0007669"/>
    <property type="project" value="InterPro"/>
</dbReference>
<evidence type="ECO:0000256" key="1">
    <source>
        <dbReference type="ARBA" id="ARBA00002254"/>
    </source>
</evidence>
<dbReference type="Pfam" id="PF03748">
    <property type="entry name" value="FliL"/>
    <property type="match status" value="1"/>
</dbReference>
<proteinExistence type="inferred from homology"/>
<dbReference type="PANTHER" id="PTHR35091:SF2">
    <property type="entry name" value="FLAGELLAR PROTEIN FLIL"/>
    <property type="match status" value="1"/>
</dbReference>
<dbReference type="InterPro" id="IPR005503">
    <property type="entry name" value="FliL"/>
</dbReference>
<keyword evidence="11" id="KW-0282">Flagellum</keyword>
<keyword evidence="4" id="KW-1003">Cell membrane</keyword>
<keyword evidence="7 10" id="KW-0283">Flagellar rotation</keyword>
<dbReference type="GO" id="GO:0071978">
    <property type="term" value="P:bacterial-type flagellum-dependent swarming motility"/>
    <property type="evidence" value="ECO:0007669"/>
    <property type="project" value="TreeGrafter"/>
</dbReference>
<dbReference type="GO" id="GO:0005886">
    <property type="term" value="C:plasma membrane"/>
    <property type="evidence" value="ECO:0007669"/>
    <property type="project" value="UniProtKB-SubCell"/>
</dbReference>
<gene>
    <name evidence="11" type="ORF">MAGMO_3301</name>
</gene>
<keyword evidence="6 10" id="KW-0812">Transmembrane</keyword>
<comment type="function">
    <text evidence="1 10">Controls the rotational direction of flagella during chemotaxis.</text>
</comment>
<evidence type="ECO:0000256" key="10">
    <source>
        <dbReference type="RuleBase" id="RU364125"/>
    </source>
</evidence>
<evidence type="ECO:0000256" key="8">
    <source>
        <dbReference type="ARBA" id="ARBA00022989"/>
    </source>
</evidence>
<sequence length="166" mass="18606">MAEETEQTEEGGGGGLVKTLIMVVPALLIGLGGGYFLGGMMTEKEVTEQQTAQPEEVEKPQDIHAMVGDVFKLEPFIVNLNEARGNRYLKATVQLELDSEELRPEMERRQPQLRDVILSLLASKSAKELMDAEGKFRLREEILSRVNAVLLNGNVKRIYFTQFVIQ</sequence>
<evidence type="ECO:0000256" key="2">
    <source>
        <dbReference type="ARBA" id="ARBA00004162"/>
    </source>
</evidence>
<keyword evidence="8 10" id="KW-1133">Transmembrane helix</keyword>
<evidence type="ECO:0000256" key="6">
    <source>
        <dbReference type="ARBA" id="ARBA00022692"/>
    </source>
</evidence>
<evidence type="ECO:0000256" key="5">
    <source>
        <dbReference type="ARBA" id="ARBA00022500"/>
    </source>
</evidence>
<name>A0A1S7LLC0_MAGMO</name>
<comment type="similarity">
    <text evidence="3 10">Belongs to the FliL family.</text>
</comment>
<dbReference type="AlphaFoldDB" id="A0A1S7LLC0"/>
<feature type="transmembrane region" description="Helical" evidence="10">
    <location>
        <begin position="20"/>
        <end position="38"/>
    </location>
</feature>
<keyword evidence="10" id="KW-0997">Cell inner membrane</keyword>
<reference evidence="11" key="1">
    <citation type="submission" date="2015-04" db="EMBL/GenBank/DDBJ databases">
        <authorList>
            <person name="Syromyatnikov M.Y."/>
            <person name="Popov V.N."/>
        </authorList>
    </citation>
    <scope>NUCLEOTIDE SEQUENCE</scope>
    <source>
        <strain evidence="11">MO-1</strain>
    </source>
</reference>
<evidence type="ECO:0000313" key="11">
    <source>
        <dbReference type="EMBL" id="CRH07438.1"/>
    </source>
</evidence>
<keyword evidence="11" id="KW-0969">Cilium</keyword>
<dbReference type="EMBL" id="LO017727">
    <property type="protein sequence ID" value="CRH07438.1"/>
    <property type="molecule type" value="Genomic_DNA"/>
</dbReference>
<keyword evidence="5 10" id="KW-0145">Chemotaxis</keyword>
<keyword evidence="9 10" id="KW-0472">Membrane</keyword>
<evidence type="ECO:0000256" key="3">
    <source>
        <dbReference type="ARBA" id="ARBA00008281"/>
    </source>
</evidence>
<evidence type="ECO:0000256" key="4">
    <source>
        <dbReference type="ARBA" id="ARBA00022475"/>
    </source>
</evidence>
<dbReference type="GO" id="GO:0006935">
    <property type="term" value="P:chemotaxis"/>
    <property type="evidence" value="ECO:0007669"/>
    <property type="project" value="UniProtKB-KW"/>
</dbReference>
<organism evidence="11">
    <name type="scientific">Magnetococcus massalia (strain MO-1)</name>
    <dbReference type="NCBI Taxonomy" id="451514"/>
    <lineage>
        <taxon>Bacteria</taxon>
        <taxon>Pseudomonadati</taxon>
        <taxon>Pseudomonadota</taxon>
        <taxon>Magnetococcia</taxon>
        <taxon>Magnetococcales</taxon>
        <taxon>Magnetococcaceae</taxon>
        <taxon>Magnetococcus</taxon>
    </lineage>
</organism>
<dbReference type="PANTHER" id="PTHR35091">
    <property type="entry name" value="FLAGELLAR PROTEIN FLIL"/>
    <property type="match status" value="1"/>
</dbReference>
<evidence type="ECO:0000256" key="9">
    <source>
        <dbReference type="ARBA" id="ARBA00023136"/>
    </source>
</evidence>
<keyword evidence="11" id="KW-0966">Cell projection</keyword>